<evidence type="ECO:0000313" key="4">
    <source>
        <dbReference type="EMBL" id="AGL82848.1"/>
    </source>
</evidence>
<name>A0A2C9EGX3_PSEPH</name>
<dbReference type="EMBL" id="CP003190">
    <property type="protein sequence ID" value="AGL82848.1"/>
    <property type="molecule type" value="Genomic_DNA"/>
</dbReference>
<dbReference type="eggNOG" id="COG2226">
    <property type="taxonomic scope" value="Bacteria"/>
</dbReference>
<proteinExistence type="predicted"/>
<evidence type="ECO:0000256" key="1">
    <source>
        <dbReference type="ARBA" id="ARBA00022603"/>
    </source>
</evidence>
<dbReference type="Pfam" id="PF13649">
    <property type="entry name" value="Methyltransf_25"/>
    <property type="match status" value="1"/>
</dbReference>
<dbReference type="Gene3D" id="3.40.50.150">
    <property type="entry name" value="Vaccinia Virus protein VP39"/>
    <property type="match status" value="1"/>
</dbReference>
<dbReference type="HOGENOM" id="CLU_049749_3_2_6"/>
<dbReference type="GO" id="GO:0008168">
    <property type="term" value="F:methyltransferase activity"/>
    <property type="evidence" value="ECO:0007669"/>
    <property type="project" value="UniProtKB-KW"/>
</dbReference>
<protein>
    <submittedName>
        <fullName evidence="4">Protein ToxA</fullName>
    </submittedName>
</protein>
<feature type="domain" description="Methyltransferase" evidence="3">
    <location>
        <begin position="44"/>
        <end position="139"/>
    </location>
</feature>
<dbReference type="InterPro" id="IPR041698">
    <property type="entry name" value="Methyltransf_25"/>
</dbReference>
<evidence type="ECO:0000259" key="3">
    <source>
        <dbReference type="Pfam" id="PF13649"/>
    </source>
</evidence>
<reference evidence="5" key="1">
    <citation type="journal article" date="2014" name="Genome Announc.">
        <title>Full-genome sequence of the plant growth-promoting bacterium Pseudomonas protegens CHA0.</title>
        <authorList>
            <person name="Jousset A."/>
            <person name="Schuldes J."/>
            <person name="Keel C."/>
            <person name="Maurhofer M."/>
            <person name="Daniel R."/>
            <person name="Scheu S."/>
            <person name="Thuermer A."/>
        </authorList>
    </citation>
    <scope>NUCLEOTIDE SEQUENCE [LARGE SCALE GENOMIC DNA]</scope>
    <source>
        <strain evidence="5">DSM 19095 / LMG 27888 / CFBP 6595 / CHA0</strain>
    </source>
</reference>
<dbReference type="PANTHER" id="PTHR43861:SF1">
    <property type="entry name" value="TRANS-ACONITATE 2-METHYLTRANSFERASE"/>
    <property type="match status" value="1"/>
</dbReference>
<evidence type="ECO:0000256" key="2">
    <source>
        <dbReference type="ARBA" id="ARBA00022679"/>
    </source>
</evidence>
<accession>A0A2C9EGX3</accession>
<evidence type="ECO:0000313" key="5">
    <source>
        <dbReference type="Proteomes" id="UP000013940"/>
    </source>
</evidence>
<dbReference type="PANTHER" id="PTHR43861">
    <property type="entry name" value="TRANS-ACONITATE 2-METHYLTRANSFERASE-RELATED"/>
    <property type="match status" value="1"/>
</dbReference>
<organism evidence="4 5">
    <name type="scientific">Pseudomonas protegens (strain DSM 19095 / LMG 27888 / CFBP 6595 / CHA0)</name>
    <dbReference type="NCBI Taxonomy" id="1124983"/>
    <lineage>
        <taxon>Bacteria</taxon>
        <taxon>Pseudomonadati</taxon>
        <taxon>Pseudomonadota</taxon>
        <taxon>Gammaproteobacteria</taxon>
        <taxon>Pseudomonadales</taxon>
        <taxon>Pseudomonadaceae</taxon>
        <taxon>Pseudomonas</taxon>
    </lineage>
</organism>
<dbReference type="InterPro" id="IPR029063">
    <property type="entry name" value="SAM-dependent_MTases_sf"/>
</dbReference>
<dbReference type="AlphaFoldDB" id="A0A2C9EGX3"/>
<dbReference type="CDD" id="cd02440">
    <property type="entry name" value="AdoMet_MTases"/>
    <property type="match status" value="1"/>
</dbReference>
<gene>
    <name evidence="4" type="primary">toxA</name>
    <name evidence="4" type="ORF">PFLCHA0_c10560</name>
</gene>
<keyword evidence="2" id="KW-0808">Transferase</keyword>
<dbReference type="GO" id="GO:0032259">
    <property type="term" value="P:methylation"/>
    <property type="evidence" value="ECO:0007669"/>
    <property type="project" value="UniProtKB-KW"/>
</dbReference>
<sequence>MTSQAATYDSIGERFEDFTDTASQRSVETETFFHMVGAIQGKSVLDLACGFGYFGRELYHQGASKVVGVDISSSMIELARKESARNQEAIEYHVANVCDMGVLGHFDRVTAAWLFNYAQSPQELEKMFKVVARNMVPGGKLIAYTVDPGFELQRGNFTKYGVHVLSEEAHAGGFRHHAEFVTQPPSAFTFHRWSRDTYEHAILKAGFSKLQWQKPIISVANRAKHPVGYWDDFERNCLQTGLICTL</sequence>
<dbReference type="SUPFAM" id="SSF53335">
    <property type="entry name" value="S-adenosyl-L-methionine-dependent methyltransferases"/>
    <property type="match status" value="1"/>
</dbReference>
<keyword evidence="1" id="KW-0489">Methyltransferase</keyword>
<dbReference type="Proteomes" id="UP000013940">
    <property type="component" value="Chromosome"/>
</dbReference>
<dbReference type="GeneID" id="57474041"/>
<dbReference type="KEGG" id="pprc:PFLCHA0_c10560"/>
<dbReference type="RefSeq" id="WP_015634246.1">
    <property type="nucleotide sequence ID" value="NC_021237.1"/>
</dbReference>